<keyword evidence="11" id="KW-1185">Reference proteome</keyword>
<dbReference type="FunFam" id="2.40.50.100:FF:000003">
    <property type="entry name" value="Acetyl-CoA carboxylase biotin carboxyl carrier protein"/>
    <property type="match status" value="1"/>
</dbReference>
<keyword evidence="4 7" id="KW-0443">Lipid metabolism</keyword>
<keyword evidence="7" id="KW-0150">Chloroplast</keyword>
<reference evidence="10" key="2">
    <citation type="submission" date="2023-04" db="EMBL/GenBank/DDBJ databases">
        <authorList>
            <person name="Bruccoleri R.E."/>
            <person name="Oakeley E.J."/>
            <person name="Faust A.-M."/>
            <person name="Dessus-Babus S."/>
            <person name="Altorfer M."/>
            <person name="Burckhardt D."/>
            <person name="Oertli M."/>
            <person name="Naumann U."/>
            <person name="Petersen F."/>
            <person name="Wong J."/>
        </authorList>
    </citation>
    <scope>NUCLEOTIDE SEQUENCE</scope>
    <source>
        <strain evidence="10">GSM-AAB239-AS_SAM_17_03QT</strain>
        <tissue evidence="10">Leaf</tissue>
    </source>
</reference>
<dbReference type="InterPro" id="IPR001882">
    <property type="entry name" value="Biotin_BS"/>
</dbReference>
<comment type="subcellular location">
    <subcellularLocation>
        <location evidence="7">Plastid</location>
        <location evidence="7">Chloroplast</location>
    </subcellularLocation>
</comment>
<evidence type="ECO:0000256" key="3">
    <source>
        <dbReference type="ARBA" id="ARBA00022832"/>
    </source>
</evidence>
<feature type="domain" description="Lipoyl-binding" evidence="9">
    <location>
        <begin position="234"/>
        <end position="310"/>
    </location>
</feature>
<dbReference type="GO" id="GO:0009507">
    <property type="term" value="C:chloroplast"/>
    <property type="evidence" value="ECO:0007669"/>
    <property type="project" value="UniProtKB-SubCell"/>
</dbReference>
<evidence type="ECO:0000256" key="8">
    <source>
        <dbReference type="SAM" id="MobiDB-lite"/>
    </source>
</evidence>
<dbReference type="CDD" id="cd06850">
    <property type="entry name" value="biotinyl_domain"/>
    <property type="match status" value="1"/>
</dbReference>
<proteinExistence type="predicted"/>
<dbReference type="InterPro" id="IPR001249">
    <property type="entry name" value="AcCoA_biotinCC"/>
</dbReference>
<reference evidence="10" key="1">
    <citation type="journal article" date="2023" name="GigaByte">
        <title>Genome assembly of the bearded iris, Iris pallida Lam.</title>
        <authorList>
            <person name="Bruccoleri R.E."/>
            <person name="Oakeley E.J."/>
            <person name="Faust A.M.E."/>
            <person name="Altorfer M."/>
            <person name="Dessus-Babus S."/>
            <person name="Burckhardt D."/>
            <person name="Oertli M."/>
            <person name="Naumann U."/>
            <person name="Petersen F."/>
            <person name="Wong J."/>
        </authorList>
    </citation>
    <scope>NUCLEOTIDE SEQUENCE</scope>
    <source>
        <strain evidence="10">GSM-AAB239-AS_SAM_17_03QT</strain>
    </source>
</reference>
<dbReference type="InterPro" id="IPR000089">
    <property type="entry name" value="Biotin_lipoyl"/>
</dbReference>
<keyword evidence="6 7" id="KW-0092">Biotin</keyword>
<comment type="function">
    <text evidence="7">This protein is a component of the acetyl coenzyme A carboxylase complex; first, biotin carboxylase catalyzes the carboxylation of the carrier protein and then the transcarboxylase transfers the carboxyl group to form malonyl-CoA.</text>
</comment>
<dbReference type="Proteomes" id="UP001140949">
    <property type="component" value="Unassembled WGS sequence"/>
</dbReference>
<keyword evidence="2 7" id="KW-0444">Lipid biosynthesis</keyword>
<protein>
    <recommendedName>
        <fullName evidence="7">Biotin carboxyl carrier protein of acetyl-CoA carboxylase</fullName>
    </recommendedName>
</protein>
<dbReference type="InterPro" id="IPR011053">
    <property type="entry name" value="Single_hybrid_motif"/>
</dbReference>
<accession>A0AAX6G5P3</accession>
<dbReference type="EMBL" id="JANAVB010022598">
    <property type="protein sequence ID" value="KAJ6823687.1"/>
    <property type="molecule type" value="Genomic_DNA"/>
</dbReference>
<evidence type="ECO:0000256" key="1">
    <source>
        <dbReference type="ARBA" id="ARBA00005194"/>
    </source>
</evidence>
<dbReference type="Gene3D" id="2.40.50.100">
    <property type="match status" value="1"/>
</dbReference>
<keyword evidence="7" id="KW-0934">Plastid</keyword>
<evidence type="ECO:0000256" key="6">
    <source>
        <dbReference type="ARBA" id="ARBA00023267"/>
    </source>
</evidence>
<evidence type="ECO:0000256" key="4">
    <source>
        <dbReference type="ARBA" id="ARBA00023098"/>
    </source>
</evidence>
<evidence type="ECO:0000256" key="7">
    <source>
        <dbReference type="RuleBase" id="RU364072"/>
    </source>
</evidence>
<dbReference type="PANTHER" id="PTHR43416:SF4">
    <property type="entry name" value="BIOTIN CARBOXYL CARRIER PROTEIN OF ACETYL-COA CARBOXYLASE 2, CHLOROPLASTIC"/>
    <property type="match status" value="1"/>
</dbReference>
<evidence type="ECO:0000259" key="9">
    <source>
        <dbReference type="PROSITE" id="PS50968"/>
    </source>
</evidence>
<comment type="pathway">
    <text evidence="1 7">Lipid metabolism; fatty acid biosynthesis.</text>
</comment>
<gene>
    <name evidence="10" type="ORF">M6B38_127510</name>
</gene>
<dbReference type="SUPFAM" id="SSF51230">
    <property type="entry name" value="Single hybrid motif"/>
    <property type="match status" value="1"/>
</dbReference>
<dbReference type="InterPro" id="IPR050537">
    <property type="entry name" value="2-oxoacid_dehydrogenase"/>
</dbReference>
<dbReference type="PRINTS" id="PR01071">
    <property type="entry name" value="ACOABIOTINCC"/>
</dbReference>
<evidence type="ECO:0000256" key="5">
    <source>
        <dbReference type="ARBA" id="ARBA00023160"/>
    </source>
</evidence>
<feature type="region of interest" description="Disordered" evidence="8">
    <location>
        <begin position="104"/>
        <end position="131"/>
    </location>
</feature>
<comment type="caution">
    <text evidence="10">The sequence shown here is derived from an EMBL/GenBank/DDBJ whole genome shotgun (WGS) entry which is preliminary data.</text>
</comment>
<dbReference type="NCBIfam" id="TIGR00531">
    <property type="entry name" value="BCCP"/>
    <property type="match status" value="1"/>
</dbReference>
<sequence length="311" mass="33058">MASITLPCSKCSVAGPRVSPSPPNRGLKQLSFSLRGSNPQPLLGGPGLISRSEGSSQIHLPILRAQVRVVSPDGNFSLLKYFLLCVRVLLLNPFFHLKAAIDGSSKSSTPVQAKLESPPSDGNVAKPVEGSDQDSALSESYISSFMAEVSDLVKLVDSRDIMELELKKGDCELIIRKKAAFVQLPPTAPVALMQPSQQYMHLPQAPTPQPVPAATASPPAPVIPAPSKASKSTLPPLKCPMAGTFYCRPAPGEPPFVKVGDKVQKGQVVCIIEAMKLMNEIEADQSGTIVEILAEEGKPVSVDMPLLVIQP</sequence>
<keyword evidence="5 7" id="KW-0275">Fatty acid biosynthesis</keyword>
<dbReference type="AlphaFoldDB" id="A0AAX6G5P3"/>
<evidence type="ECO:0000313" key="11">
    <source>
        <dbReference type="Proteomes" id="UP001140949"/>
    </source>
</evidence>
<dbReference type="Pfam" id="PF00364">
    <property type="entry name" value="Biotin_lipoyl"/>
    <property type="match status" value="1"/>
</dbReference>
<dbReference type="GO" id="GO:0009317">
    <property type="term" value="C:acetyl-CoA carboxylase complex"/>
    <property type="evidence" value="ECO:0007669"/>
    <property type="project" value="InterPro"/>
</dbReference>
<evidence type="ECO:0000313" key="10">
    <source>
        <dbReference type="EMBL" id="KAJ6823687.1"/>
    </source>
</evidence>
<name>A0AAX6G5P3_IRIPA</name>
<organism evidence="10 11">
    <name type="scientific">Iris pallida</name>
    <name type="common">Sweet iris</name>
    <dbReference type="NCBI Taxonomy" id="29817"/>
    <lineage>
        <taxon>Eukaryota</taxon>
        <taxon>Viridiplantae</taxon>
        <taxon>Streptophyta</taxon>
        <taxon>Embryophyta</taxon>
        <taxon>Tracheophyta</taxon>
        <taxon>Spermatophyta</taxon>
        <taxon>Magnoliopsida</taxon>
        <taxon>Liliopsida</taxon>
        <taxon>Asparagales</taxon>
        <taxon>Iridaceae</taxon>
        <taxon>Iridoideae</taxon>
        <taxon>Irideae</taxon>
        <taxon>Iris</taxon>
    </lineage>
</organism>
<keyword evidence="3 7" id="KW-0276">Fatty acid metabolism</keyword>
<dbReference type="PROSITE" id="PS00188">
    <property type="entry name" value="BIOTIN"/>
    <property type="match status" value="1"/>
</dbReference>
<dbReference type="GO" id="GO:0006633">
    <property type="term" value="P:fatty acid biosynthetic process"/>
    <property type="evidence" value="ECO:0007669"/>
    <property type="project" value="UniProtKB-KW"/>
</dbReference>
<dbReference type="GO" id="GO:0003989">
    <property type="term" value="F:acetyl-CoA carboxylase activity"/>
    <property type="evidence" value="ECO:0007669"/>
    <property type="project" value="InterPro"/>
</dbReference>
<dbReference type="PANTHER" id="PTHR43416">
    <property type="entry name" value="DIHYDROLIPOYLLYSINE-RESIDUE SUCCINYLTRANSFERASE COMPONENT OF 2-OXOGLUTARATE DEHYDROGENASE COMPLEX, MITOCHONDRIAL-RELATED"/>
    <property type="match status" value="1"/>
</dbReference>
<evidence type="ECO:0000256" key="2">
    <source>
        <dbReference type="ARBA" id="ARBA00022516"/>
    </source>
</evidence>
<dbReference type="PROSITE" id="PS50968">
    <property type="entry name" value="BIOTINYL_LIPOYL"/>
    <property type="match status" value="1"/>
</dbReference>